<keyword evidence="12" id="KW-0408">Iron</keyword>
<dbReference type="eggNOG" id="COG0069">
    <property type="taxonomic scope" value="Bacteria"/>
</dbReference>
<dbReference type="RefSeq" id="WP_036944658.1">
    <property type="nucleotide sequence ID" value="NZ_JQKC01000033.1"/>
</dbReference>
<dbReference type="FunFam" id="3.20.20.70:FF:000031">
    <property type="entry name" value="Glutamate synthase 1 [NADH]"/>
    <property type="match status" value="1"/>
</dbReference>
<evidence type="ECO:0000256" key="8">
    <source>
        <dbReference type="ARBA" id="ARBA00022723"/>
    </source>
</evidence>
<comment type="cofactor">
    <cofactor evidence="1">
        <name>FMN</name>
        <dbReference type="ChEBI" id="CHEBI:58210"/>
    </cofactor>
</comment>
<dbReference type="eggNOG" id="COG0070">
    <property type="taxonomic scope" value="Bacteria"/>
</dbReference>
<dbReference type="FunFam" id="2.160.20.60:FF:000001">
    <property type="entry name" value="Glutamate synthase, large subunit"/>
    <property type="match status" value="1"/>
</dbReference>
<dbReference type="Pfam" id="PF04898">
    <property type="entry name" value="Glu_syn_central"/>
    <property type="match status" value="1"/>
</dbReference>
<evidence type="ECO:0000256" key="5">
    <source>
        <dbReference type="ARBA" id="ARBA00022605"/>
    </source>
</evidence>
<reference evidence="19" key="1">
    <citation type="submission" date="2015-07" db="EMBL/GenBank/DDBJ databases">
        <title>Near-Complete Genome Sequence of the Cellulolytic Bacterium Bacteroides (Pseudobacteroides) cellulosolvens ATCC 35603.</title>
        <authorList>
            <person name="Dassa B."/>
            <person name="Utturkar S.M."/>
            <person name="Klingeman D.M."/>
            <person name="Hurt R.A."/>
            <person name="Keller M."/>
            <person name="Xu J."/>
            <person name="Reddy Y.H.K."/>
            <person name="Borovok I."/>
            <person name="Grinberg I.R."/>
            <person name="Lamed R."/>
            <person name="Zhivin O."/>
            <person name="Bayer E.A."/>
            <person name="Brown S.D."/>
        </authorList>
    </citation>
    <scope>NUCLEOTIDE SEQUENCE [LARGE SCALE GENOMIC DNA]</scope>
    <source>
        <strain evidence="19">DSM 2933</strain>
    </source>
</reference>
<evidence type="ECO:0000259" key="17">
    <source>
        <dbReference type="PROSITE" id="PS51278"/>
    </source>
</evidence>
<comment type="caution">
    <text evidence="18">The sequence shown here is derived from an EMBL/GenBank/DDBJ whole genome shotgun (WGS) entry which is preliminary data.</text>
</comment>
<dbReference type="Pfam" id="PF01645">
    <property type="entry name" value="Glu_synthase"/>
    <property type="match status" value="1"/>
</dbReference>
<dbReference type="NCBIfam" id="NF008730">
    <property type="entry name" value="PRK11750.1"/>
    <property type="match status" value="1"/>
</dbReference>
<comment type="cofactor">
    <cofactor evidence="2">
        <name>[3Fe-4S] cluster</name>
        <dbReference type="ChEBI" id="CHEBI:21137"/>
    </cofactor>
</comment>
<keyword evidence="6" id="KW-0285">Flavoprotein</keyword>
<dbReference type="PANTHER" id="PTHR11938">
    <property type="entry name" value="FAD NADPH DEHYDROGENASE/OXIDOREDUCTASE"/>
    <property type="match status" value="1"/>
</dbReference>
<comment type="cofactor">
    <cofactor evidence="3">
        <name>FAD</name>
        <dbReference type="ChEBI" id="CHEBI:57692"/>
    </cofactor>
</comment>
<dbReference type="CDD" id="cd00982">
    <property type="entry name" value="gltB_C"/>
    <property type="match status" value="1"/>
</dbReference>
<evidence type="ECO:0000256" key="12">
    <source>
        <dbReference type="ARBA" id="ARBA00023004"/>
    </source>
</evidence>
<keyword evidence="15" id="KW-0003">3Fe-4S</keyword>
<evidence type="ECO:0000256" key="1">
    <source>
        <dbReference type="ARBA" id="ARBA00001917"/>
    </source>
</evidence>
<evidence type="ECO:0000256" key="9">
    <source>
        <dbReference type="ARBA" id="ARBA00022827"/>
    </source>
</evidence>
<organism evidence="18 19">
    <name type="scientific">Pseudobacteroides cellulosolvens ATCC 35603 = DSM 2933</name>
    <dbReference type="NCBI Taxonomy" id="398512"/>
    <lineage>
        <taxon>Bacteria</taxon>
        <taxon>Bacillati</taxon>
        <taxon>Bacillota</taxon>
        <taxon>Clostridia</taxon>
        <taxon>Eubacteriales</taxon>
        <taxon>Oscillospiraceae</taxon>
        <taxon>Pseudobacteroides</taxon>
    </lineage>
</organism>
<keyword evidence="5" id="KW-0028">Amino-acid biosynthesis</keyword>
<dbReference type="EMBL" id="LGTC01000001">
    <property type="protein sequence ID" value="KNY28216.1"/>
    <property type="molecule type" value="Genomic_DNA"/>
</dbReference>
<dbReference type="PATRIC" id="fig|398512.5.peg.3657"/>
<protein>
    <submittedName>
        <fullName evidence="18">Glutamate synthase (Ferredoxin)</fullName>
        <ecNumber evidence="18">1.4.7.1</ecNumber>
    </submittedName>
</protein>
<dbReference type="InterPro" id="IPR036485">
    <property type="entry name" value="Glu_synth_asu_C_sf"/>
</dbReference>
<keyword evidence="13" id="KW-0411">Iron-sulfur</keyword>
<dbReference type="SUPFAM" id="SSF69336">
    <property type="entry name" value="Alpha subunit of glutamate synthase, C-terminal domain"/>
    <property type="match status" value="1"/>
</dbReference>
<dbReference type="InterPro" id="IPR029055">
    <property type="entry name" value="Ntn_hydrolases_N"/>
</dbReference>
<evidence type="ECO:0000313" key="18">
    <source>
        <dbReference type="EMBL" id="KNY28216.1"/>
    </source>
</evidence>
<evidence type="ECO:0000256" key="2">
    <source>
        <dbReference type="ARBA" id="ARBA00001927"/>
    </source>
</evidence>
<comment type="similarity">
    <text evidence="4">Belongs to the glutamate synthase family.</text>
</comment>
<dbReference type="GO" id="GO:0051538">
    <property type="term" value="F:3 iron, 4 sulfur cluster binding"/>
    <property type="evidence" value="ECO:0007669"/>
    <property type="project" value="UniProtKB-KW"/>
</dbReference>
<evidence type="ECO:0000256" key="11">
    <source>
        <dbReference type="ARBA" id="ARBA00023002"/>
    </source>
</evidence>
<evidence type="ECO:0000256" key="3">
    <source>
        <dbReference type="ARBA" id="ARBA00001974"/>
    </source>
</evidence>
<name>A0A0L6JQX0_9FIRM</name>
<sequence length="1534" mass="169356">MIKKNGLPPKQGLYDPLYEKDACGIGFVVNVKGKRSNKIVGQALTILNNLTHRGGSGSEPNTGDGAGILIQIPHTFLKNELLLSGIDLPEYGSYGVGMIFLPPDADQRDMCEKKMEEIIRSEGQTLLGWRTVPTDDSTLGSSAKACMPFIRQVFIGKSSDLKDDLDFERKLYVIRKLAEKSIRYAQKDNNEFFYIASLSCRTIVYKGMLTAQQVGEFYKDLSSDSVDTAMALVHSRYSTNTFPSWERAHPNRYIMHNGEINTLRGNVNWMNARQSVIKTDKFGDDISKIFPIVNEDGSDSAIFDNCLEFLTLSGRSIPHAVMMMIPEPWSKNESMDDKKKAFYEYHSCLIEPWDGPAAISFTDGKMVGAVLDRNGLRPARYYITKDDMVILSSEVGVLEIPPEKVIAKERLHPGRMLLIDMEAGKIINDAELKEKIVNEKPYREWLDKNLVTLEELPEPKSVIEPDHETVLQRQKAFGYSYEDLRTVLLPMAKDGVEPIGAMGIDTPLAVLSDKPQLLYNYFKQLFAQVTNPPIDALREEIVTGTETYMGSEGNLVDPTPESCHQLKLKTPVIDNHELEKLRSIKEPGFKAVTLPILFKVSEGGQGLKKAMDALFAEADKAFSQGANILILSDRGLDRNYAPIPALLAVSGLHHHLIRKATRTQLSIVLESGEPREVHHIALLLGYGASAINPYLAFETIDDMIGQDMIKNTDHKSAVKKYIKSLTKGVVKVLSKMGISTIQSYQGAQIFESIGIKKEVVDKYFTWTPSRIEGIGLEEIAAEAALRHKTAFSERVVDEYVLESEGQYQWRKNGEYHMYNPETIYTLQKACRTGDYSSFKEYSKLLNIQSQKLCTLRGLMEFKPSITPVPIEEVESVESICKRFKTGAMSYGSISQEAHEAMAIAMNRIGGKSNTGEGGEDVSRFKPMENGDSKCSAIKQVASGRFGVTSEYLVNAKEIQIKMAQGAKPGEGGQLPGRKVYPWVAHTRHSTPGVGLISPPPHHDIYSIEDLAELIHDLKNANEDARINVKLVSEVGVGTIAAGVAKGRADVILISGYDGGTGASPRTSIRHAGLPWELGLSEAHQTLLLNNLRSRVVVETDGKLMTGRDVVIAALLGAEEFGFATAPLVVLGCVMMRVCNLDTCPVGVATQNPELRKKFKGDPQHLVNFMQFIAQEMREIMAQLGFRTINEMIGRTDKLEMLNAVDHWKAKGVDYSAILYQPEVPAEYGRYCQMSQDHEIDKTLDKKVLLDLCKPALEKAEKVNATIPIKNINRVVGTIVGSEVTKKYGGKGLPEDTITLNFKGSAGQSFGAFVPNGMTMLLEGDSNDYVGKGLSGGKLIIYPPKESTFIPEENIIIGNVAFYGATSGKAYIRGVAGERFCVRNSGVHAVVEGVGDHGCEYMTGGRVVVLGQTGRNFAAGMSGGVAYVYDIDGDFASKRCNTEMVELQTVVDTEDIIELKTMIQKHIEYTGSQHAKNILDDWSNSLSKFVKIIPKDYKRMISAIKKAQESGLTGDDALMSAFEANFRDTARVGGN</sequence>
<keyword evidence="14" id="KW-0314">Glutamate biosynthesis</keyword>
<dbReference type="eggNOG" id="COG0067">
    <property type="taxonomic scope" value="Bacteria"/>
</dbReference>
<evidence type="ECO:0000256" key="14">
    <source>
        <dbReference type="ARBA" id="ARBA00023164"/>
    </source>
</evidence>
<dbReference type="InterPro" id="IPR002489">
    <property type="entry name" value="Glu_synth_asu_C"/>
</dbReference>
<dbReference type="InterPro" id="IPR002932">
    <property type="entry name" value="Glu_synthdom"/>
</dbReference>
<dbReference type="InterPro" id="IPR006982">
    <property type="entry name" value="Glu_synth_centr_N"/>
</dbReference>
<accession>A0A0L6JQX0</accession>
<evidence type="ECO:0000256" key="7">
    <source>
        <dbReference type="ARBA" id="ARBA00022643"/>
    </source>
</evidence>
<proteinExistence type="inferred from homology"/>
<keyword evidence="8" id="KW-0479">Metal-binding</keyword>
<feature type="domain" description="Glutamine amidotransferase type-2" evidence="17">
    <location>
        <begin position="23"/>
        <end position="422"/>
    </location>
</feature>
<dbReference type="EC" id="1.4.7.1" evidence="18"/>
<dbReference type="CDD" id="cd00713">
    <property type="entry name" value="GltS"/>
    <property type="match status" value="1"/>
</dbReference>
<evidence type="ECO:0000256" key="6">
    <source>
        <dbReference type="ARBA" id="ARBA00022630"/>
    </source>
</evidence>
<keyword evidence="10" id="KW-0315">Glutamine amidotransferase</keyword>
<dbReference type="InterPro" id="IPR050711">
    <property type="entry name" value="ET-N_metabolism_enzyme"/>
</dbReference>
<dbReference type="STRING" id="398512.Bccel_3490"/>
<comment type="pathway">
    <text evidence="16">Amino-acid biosynthesis.</text>
</comment>
<dbReference type="CDD" id="cd02808">
    <property type="entry name" value="GltS_FMN"/>
    <property type="match status" value="1"/>
</dbReference>
<dbReference type="GO" id="GO:0046872">
    <property type="term" value="F:metal ion binding"/>
    <property type="evidence" value="ECO:0007669"/>
    <property type="project" value="UniProtKB-KW"/>
</dbReference>
<dbReference type="GO" id="GO:0019676">
    <property type="term" value="P:ammonia assimilation cycle"/>
    <property type="evidence" value="ECO:0007669"/>
    <property type="project" value="TreeGrafter"/>
</dbReference>
<dbReference type="Gene3D" id="3.60.20.10">
    <property type="entry name" value="Glutamine Phosphoribosylpyrophosphate, subunit 1, domain 1"/>
    <property type="match status" value="1"/>
</dbReference>
<dbReference type="SUPFAM" id="SSF51395">
    <property type="entry name" value="FMN-linked oxidoreductases"/>
    <property type="match status" value="1"/>
</dbReference>
<dbReference type="InterPro" id="IPR017932">
    <property type="entry name" value="GATase_2_dom"/>
</dbReference>
<dbReference type="FunFam" id="3.60.20.10:FF:000001">
    <property type="entry name" value="Glutamate synthase, large subunit"/>
    <property type="match status" value="1"/>
</dbReference>
<dbReference type="Gene3D" id="2.160.20.60">
    <property type="entry name" value="Glutamate synthase, alpha subunit, C-terminal domain"/>
    <property type="match status" value="1"/>
</dbReference>
<evidence type="ECO:0000256" key="10">
    <source>
        <dbReference type="ARBA" id="ARBA00022962"/>
    </source>
</evidence>
<keyword evidence="9" id="KW-0274">FAD</keyword>
<evidence type="ECO:0000256" key="4">
    <source>
        <dbReference type="ARBA" id="ARBA00009716"/>
    </source>
</evidence>
<dbReference type="SUPFAM" id="SSF56235">
    <property type="entry name" value="N-terminal nucleophile aminohydrolases (Ntn hydrolases)"/>
    <property type="match status" value="1"/>
</dbReference>
<dbReference type="InterPro" id="IPR013785">
    <property type="entry name" value="Aldolase_TIM"/>
</dbReference>
<dbReference type="Pfam" id="PF00310">
    <property type="entry name" value="GATase_2"/>
    <property type="match status" value="1"/>
</dbReference>
<dbReference type="PROSITE" id="PS51278">
    <property type="entry name" value="GATASE_TYPE_2"/>
    <property type="match status" value="1"/>
</dbReference>
<evidence type="ECO:0000256" key="13">
    <source>
        <dbReference type="ARBA" id="ARBA00023014"/>
    </source>
</evidence>
<dbReference type="OrthoDB" id="9758182at2"/>
<dbReference type="GO" id="GO:0016041">
    <property type="term" value="F:glutamate synthase (ferredoxin) activity"/>
    <property type="evidence" value="ECO:0007669"/>
    <property type="project" value="UniProtKB-EC"/>
</dbReference>
<evidence type="ECO:0000313" key="19">
    <source>
        <dbReference type="Proteomes" id="UP000036923"/>
    </source>
</evidence>
<keyword evidence="19" id="KW-1185">Reference proteome</keyword>
<dbReference type="Gene3D" id="3.20.20.70">
    <property type="entry name" value="Aldolase class I"/>
    <property type="match status" value="2"/>
</dbReference>
<dbReference type="FunFam" id="3.20.20.70:FF:000053">
    <property type="entry name" value="Glutamate synthase large subunit"/>
    <property type="match status" value="1"/>
</dbReference>
<dbReference type="PANTHER" id="PTHR11938:SF133">
    <property type="entry name" value="GLUTAMATE SYNTHASE (NADH)"/>
    <property type="match status" value="1"/>
</dbReference>
<evidence type="ECO:0000256" key="16">
    <source>
        <dbReference type="ARBA" id="ARBA00029440"/>
    </source>
</evidence>
<keyword evidence="7" id="KW-0288">FMN</keyword>
<keyword evidence="11 18" id="KW-0560">Oxidoreductase</keyword>
<evidence type="ECO:0000256" key="15">
    <source>
        <dbReference type="ARBA" id="ARBA00023291"/>
    </source>
</evidence>
<gene>
    <name evidence="18" type="ORF">Bccel_3490</name>
</gene>
<dbReference type="Pfam" id="PF01493">
    <property type="entry name" value="GXGXG"/>
    <property type="match status" value="1"/>
</dbReference>
<dbReference type="Proteomes" id="UP000036923">
    <property type="component" value="Unassembled WGS sequence"/>
</dbReference>
<dbReference type="GO" id="GO:0006537">
    <property type="term" value="P:glutamate biosynthetic process"/>
    <property type="evidence" value="ECO:0007669"/>
    <property type="project" value="UniProtKB-KW"/>
</dbReference>